<reference evidence="2 3" key="1">
    <citation type="submission" date="2024-06" db="EMBL/GenBank/DDBJ databases">
        <title>The Natural Products Discovery Center: Release of the First 8490 Sequenced Strains for Exploring Actinobacteria Biosynthetic Diversity.</title>
        <authorList>
            <person name="Kalkreuter E."/>
            <person name="Kautsar S.A."/>
            <person name="Yang D."/>
            <person name="Bader C.D."/>
            <person name="Teijaro C.N."/>
            <person name="Fluegel L."/>
            <person name="Davis C.M."/>
            <person name="Simpson J.R."/>
            <person name="Lauterbach L."/>
            <person name="Steele A.D."/>
            <person name="Gui C."/>
            <person name="Meng S."/>
            <person name="Li G."/>
            <person name="Viehrig K."/>
            <person name="Ye F."/>
            <person name="Su P."/>
            <person name="Kiefer A.F."/>
            <person name="Nichols A."/>
            <person name="Cepeda A.J."/>
            <person name="Yan W."/>
            <person name="Fan B."/>
            <person name="Jiang Y."/>
            <person name="Adhikari A."/>
            <person name="Zheng C.-J."/>
            <person name="Schuster L."/>
            <person name="Cowan T.M."/>
            <person name="Smanski M.J."/>
            <person name="Chevrette M.G."/>
            <person name="De Carvalho L.P.S."/>
            <person name="Shen B."/>
        </authorList>
    </citation>
    <scope>NUCLEOTIDE SEQUENCE [LARGE SCALE GENOMIC DNA]</scope>
    <source>
        <strain evidence="2 3">NPDC020594</strain>
    </source>
</reference>
<keyword evidence="3" id="KW-1185">Reference proteome</keyword>
<comment type="caution">
    <text evidence="2">The sequence shown here is derived from an EMBL/GenBank/DDBJ whole genome shotgun (WGS) entry which is preliminary data.</text>
</comment>
<proteinExistence type="predicted"/>
<sequence length="99" mass="9561">MQQFGVGEVVGAVFSRHLGALCGQVLDRVLGGGRVAAPGGGRAAGGQGAGRDREGVKGSLGFLLAPGVRGGGVGADGGPGLGQVRGTRRVKGGDAGVRR</sequence>
<evidence type="ECO:0000313" key="2">
    <source>
        <dbReference type="EMBL" id="MEU5714110.1"/>
    </source>
</evidence>
<evidence type="ECO:0000313" key="3">
    <source>
        <dbReference type="Proteomes" id="UP001551011"/>
    </source>
</evidence>
<dbReference type="Proteomes" id="UP001551011">
    <property type="component" value="Unassembled WGS sequence"/>
</dbReference>
<evidence type="ECO:0000256" key="1">
    <source>
        <dbReference type="SAM" id="MobiDB-lite"/>
    </source>
</evidence>
<protein>
    <submittedName>
        <fullName evidence="2">Uncharacterized protein</fullName>
    </submittedName>
</protein>
<feature type="compositionally biased region" description="Gly residues" evidence="1">
    <location>
        <begin position="74"/>
        <end position="83"/>
    </location>
</feature>
<dbReference type="EMBL" id="JBFAEG010000075">
    <property type="protein sequence ID" value="MEU5714110.1"/>
    <property type="molecule type" value="Genomic_DNA"/>
</dbReference>
<organism evidence="2 3">
    <name type="scientific">Streptomyces flaveolus</name>
    <dbReference type="NCBI Taxonomy" id="67297"/>
    <lineage>
        <taxon>Bacteria</taxon>
        <taxon>Bacillati</taxon>
        <taxon>Actinomycetota</taxon>
        <taxon>Actinomycetes</taxon>
        <taxon>Kitasatosporales</taxon>
        <taxon>Streptomycetaceae</taxon>
        <taxon>Streptomyces</taxon>
    </lineage>
</organism>
<gene>
    <name evidence="2" type="ORF">AB0H04_46320</name>
</gene>
<name>A0ABV3AQ67_9ACTN</name>
<feature type="region of interest" description="Disordered" evidence="1">
    <location>
        <begin position="74"/>
        <end position="99"/>
    </location>
</feature>
<accession>A0ABV3AQ67</accession>
<dbReference type="RefSeq" id="WP_359261778.1">
    <property type="nucleotide sequence ID" value="NZ_JBFAEG010000075.1"/>
</dbReference>